<comment type="cofactor">
    <cofactor evidence="5">
        <name>Fe(2+)</name>
        <dbReference type="ChEBI" id="CHEBI:29033"/>
    </cofactor>
</comment>
<dbReference type="InterPro" id="IPR013785">
    <property type="entry name" value="Aldolase_TIM"/>
</dbReference>
<feature type="binding site" evidence="10">
    <location>
        <begin position="176"/>
        <end position="178"/>
    </location>
    <ligand>
        <name>substrate</name>
    </ligand>
</feature>
<evidence type="ECO:0000256" key="5">
    <source>
        <dbReference type="ARBA" id="ARBA00001954"/>
    </source>
</evidence>
<dbReference type="NCBIfam" id="NF004076">
    <property type="entry name" value="PRK05581.1-4"/>
    <property type="match status" value="1"/>
</dbReference>
<feature type="binding site" evidence="10">
    <location>
        <position position="9"/>
    </location>
    <ligand>
        <name>substrate</name>
    </ligand>
</feature>
<evidence type="ECO:0000256" key="1">
    <source>
        <dbReference type="ARBA" id="ARBA00001782"/>
    </source>
</evidence>
<comment type="similarity">
    <text evidence="6 10 11">Belongs to the ribulose-phosphate 3-epimerase family.</text>
</comment>
<feature type="active site" description="Proton donor" evidence="10">
    <location>
        <position position="176"/>
    </location>
</feature>
<feature type="binding site" evidence="10">
    <location>
        <position position="36"/>
    </location>
    <ligand>
        <name>a divalent metal cation</name>
        <dbReference type="ChEBI" id="CHEBI:60240"/>
    </ligand>
</feature>
<dbReference type="CDD" id="cd00429">
    <property type="entry name" value="RPE"/>
    <property type="match status" value="1"/>
</dbReference>
<keyword evidence="8 10" id="KW-0479">Metal-binding</keyword>
<comment type="function">
    <text evidence="10">Catalyzes the reversible epimerization of D-ribulose 5-phosphate to D-xylulose 5-phosphate.</text>
</comment>
<feature type="binding site" evidence="10">
    <location>
        <begin position="198"/>
        <end position="199"/>
    </location>
    <ligand>
        <name>substrate</name>
    </ligand>
</feature>
<comment type="cofactor">
    <cofactor evidence="10">
        <name>a divalent metal cation</name>
        <dbReference type="ChEBI" id="CHEBI:60240"/>
    </cofactor>
    <text evidence="10">Binds 1 divalent metal cation per subunit.</text>
</comment>
<comment type="cofactor">
    <cofactor evidence="2">
        <name>Mn(2+)</name>
        <dbReference type="ChEBI" id="CHEBI:29035"/>
    </cofactor>
</comment>
<feature type="binding site" evidence="10">
    <location>
        <position position="34"/>
    </location>
    <ligand>
        <name>a divalent metal cation</name>
        <dbReference type="ChEBI" id="CHEBI:60240"/>
    </ligand>
</feature>
<dbReference type="EMBL" id="AWVH01000037">
    <property type="protein sequence ID" value="ERJ92366.1"/>
    <property type="molecule type" value="Genomic_DNA"/>
</dbReference>
<evidence type="ECO:0000256" key="11">
    <source>
        <dbReference type="PIRNR" id="PIRNR001461"/>
    </source>
</evidence>
<evidence type="ECO:0000256" key="9">
    <source>
        <dbReference type="ARBA" id="ARBA00023235"/>
    </source>
</evidence>
<comment type="cofactor">
    <cofactor evidence="4">
        <name>Zn(2+)</name>
        <dbReference type="ChEBI" id="CHEBI:29105"/>
    </cofactor>
</comment>
<dbReference type="SUPFAM" id="SSF51366">
    <property type="entry name" value="Ribulose-phoshate binding barrel"/>
    <property type="match status" value="1"/>
</dbReference>
<comment type="catalytic activity">
    <reaction evidence="1 10 11">
        <text>D-ribulose 5-phosphate = D-xylulose 5-phosphate</text>
        <dbReference type="Rhea" id="RHEA:13677"/>
        <dbReference type="ChEBI" id="CHEBI:57737"/>
        <dbReference type="ChEBI" id="CHEBI:58121"/>
        <dbReference type="EC" id="5.1.3.1"/>
    </reaction>
</comment>
<evidence type="ECO:0000256" key="8">
    <source>
        <dbReference type="ARBA" id="ARBA00022723"/>
    </source>
</evidence>
<dbReference type="InterPro" id="IPR026019">
    <property type="entry name" value="Ribul_P_3_epim"/>
</dbReference>
<dbReference type="NCBIfam" id="TIGR01163">
    <property type="entry name" value="rpe"/>
    <property type="match status" value="1"/>
</dbReference>
<reference evidence="12 13" key="1">
    <citation type="submission" date="2013-08" db="EMBL/GenBank/DDBJ databases">
        <authorList>
            <person name="Weinstock G."/>
            <person name="Sodergren E."/>
            <person name="Wylie T."/>
            <person name="Fulton L."/>
            <person name="Fulton R."/>
            <person name="Fronick C."/>
            <person name="O'Laughlin M."/>
            <person name="Godfrey J."/>
            <person name="Miner T."/>
            <person name="Herter B."/>
            <person name="Appelbaum E."/>
            <person name="Cordes M."/>
            <person name="Lek S."/>
            <person name="Wollam A."/>
            <person name="Pepin K.H."/>
            <person name="Palsikar V.B."/>
            <person name="Mitreva M."/>
            <person name="Wilson R.K."/>
        </authorList>
    </citation>
    <scope>NUCLEOTIDE SEQUENCE [LARGE SCALE GENOMIC DNA]</scope>
    <source>
        <strain evidence="12 13">ATCC 700332</strain>
    </source>
</reference>
<comment type="cofactor">
    <cofactor evidence="3">
        <name>Co(2+)</name>
        <dbReference type="ChEBI" id="CHEBI:48828"/>
    </cofactor>
</comment>
<evidence type="ECO:0000256" key="10">
    <source>
        <dbReference type="HAMAP-Rule" id="MF_02227"/>
    </source>
</evidence>
<keyword evidence="13" id="KW-1185">Reference proteome</keyword>
<dbReference type="Proteomes" id="UP000016649">
    <property type="component" value="Unassembled WGS sequence"/>
</dbReference>
<dbReference type="PANTHER" id="PTHR11749">
    <property type="entry name" value="RIBULOSE-5-PHOSPHATE-3-EPIMERASE"/>
    <property type="match status" value="1"/>
</dbReference>
<dbReference type="EC" id="5.1.3.1" evidence="7 10"/>
<feature type="binding site" evidence="10">
    <location>
        <position position="67"/>
    </location>
    <ligand>
        <name>a divalent metal cation</name>
        <dbReference type="ChEBI" id="CHEBI:60240"/>
    </ligand>
</feature>
<sequence length="213" mass="23086">MKNILLAPSVLSADFTHLAFSMEKIESAGADWVHIDVMDGAFVPNISFGQPIVRALRPLTTLPFDVHLMINEPEKHVCSFAEAGADYITFHWENVIHAHRLVEQIHGLGKKAGVSIVPSTPVSAVEALLPYVDLVLVMTVNPGFGGQKLIPLCLEKIPELAFFREKHGGTYLISVDGGINNFTAADAIKAGADVLVSGSSFFDGSLHWEQLRG</sequence>
<name>A0ABN0NXW4_TRELE</name>
<gene>
    <name evidence="10" type="primary">rpe</name>
    <name evidence="12" type="ORF">HMPREF9193_01526</name>
</gene>
<dbReference type="HAMAP" id="MF_02227">
    <property type="entry name" value="RPE"/>
    <property type="match status" value="1"/>
</dbReference>
<evidence type="ECO:0000313" key="12">
    <source>
        <dbReference type="EMBL" id="ERJ92366.1"/>
    </source>
</evidence>
<protein>
    <recommendedName>
        <fullName evidence="7 10">Ribulose-phosphate 3-epimerase</fullName>
        <ecNumber evidence="7 10">5.1.3.1</ecNumber>
    </recommendedName>
</protein>
<feature type="binding site" evidence="10">
    <location>
        <position position="67"/>
    </location>
    <ligand>
        <name>substrate</name>
    </ligand>
</feature>
<evidence type="ECO:0000256" key="2">
    <source>
        <dbReference type="ARBA" id="ARBA00001936"/>
    </source>
</evidence>
<proteinExistence type="inferred from homology"/>
<feature type="active site" description="Proton acceptor" evidence="10">
    <location>
        <position position="36"/>
    </location>
</feature>
<dbReference type="Pfam" id="PF00834">
    <property type="entry name" value="Ribul_P_3_epim"/>
    <property type="match status" value="1"/>
</dbReference>
<evidence type="ECO:0000256" key="4">
    <source>
        <dbReference type="ARBA" id="ARBA00001947"/>
    </source>
</evidence>
<dbReference type="InterPro" id="IPR011060">
    <property type="entry name" value="RibuloseP-bd_barrel"/>
</dbReference>
<dbReference type="PIRSF" id="PIRSF001461">
    <property type="entry name" value="RPE"/>
    <property type="match status" value="1"/>
</dbReference>
<comment type="pathway">
    <text evidence="10">Carbohydrate degradation.</text>
</comment>
<feature type="binding site" evidence="10">
    <location>
        <position position="176"/>
    </location>
    <ligand>
        <name>a divalent metal cation</name>
        <dbReference type="ChEBI" id="CHEBI:60240"/>
    </ligand>
</feature>
<keyword evidence="9 10" id="KW-0413">Isomerase</keyword>
<dbReference type="InterPro" id="IPR000056">
    <property type="entry name" value="Ribul_P_3_epim-like"/>
</dbReference>
<evidence type="ECO:0000256" key="3">
    <source>
        <dbReference type="ARBA" id="ARBA00001941"/>
    </source>
</evidence>
<dbReference type="PROSITE" id="PS01085">
    <property type="entry name" value="RIBUL_P_3_EPIMER_1"/>
    <property type="match status" value="1"/>
</dbReference>
<organism evidence="12 13">
    <name type="scientific">Treponema lecithinolyticum ATCC 700332</name>
    <dbReference type="NCBI Taxonomy" id="1321815"/>
    <lineage>
        <taxon>Bacteria</taxon>
        <taxon>Pseudomonadati</taxon>
        <taxon>Spirochaetota</taxon>
        <taxon>Spirochaetia</taxon>
        <taxon>Spirochaetales</taxon>
        <taxon>Treponemataceae</taxon>
        <taxon>Treponema</taxon>
    </lineage>
</organism>
<evidence type="ECO:0000256" key="7">
    <source>
        <dbReference type="ARBA" id="ARBA00013188"/>
    </source>
</evidence>
<keyword evidence="10 11" id="KW-0119">Carbohydrate metabolism</keyword>
<dbReference type="RefSeq" id="WP_021687728.1">
    <property type="nucleotide sequence ID" value="NZ_KI260569.1"/>
</dbReference>
<comment type="caution">
    <text evidence="12">The sequence shown here is derived from an EMBL/GenBank/DDBJ whole genome shotgun (WGS) entry which is preliminary data.</text>
</comment>
<evidence type="ECO:0000313" key="13">
    <source>
        <dbReference type="Proteomes" id="UP000016649"/>
    </source>
</evidence>
<accession>A0ABN0NXW4</accession>
<dbReference type="Gene3D" id="3.20.20.70">
    <property type="entry name" value="Aldolase class I"/>
    <property type="match status" value="1"/>
</dbReference>
<evidence type="ECO:0000256" key="6">
    <source>
        <dbReference type="ARBA" id="ARBA00009541"/>
    </source>
</evidence>
<feature type="binding site" evidence="10">
    <location>
        <begin position="143"/>
        <end position="146"/>
    </location>
    <ligand>
        <name>substrate</name>
    </ligand>
</feature>